<comment type="similarity">
    <text evidence="1">Belongs to the sigma-70 factor family. ECF subfamily.</text>
</comment>
<dbReference type="InterPro" id="IPR013324">
    <property type="entry name" value="RNA_pol_sigma_r3/r4-like"/>
</dbReference>
<evidence type="ECO:0000256" key="1">
    <source>
        <dbReference type="ARBA" id="ARBA00010641"/>
    </source>
</evidence>
<dbReference type="PANTHER" id="PTHR43133:SF46">
    <property type="entry name" value="RNA POLYMERASE SIGMA-70 FACTOR ECF SUBFAMILY"/>
    <property type="match status" value="1"/>
</dbReference>
<sequence>MLQRIFKLLQQGHPDALELIYSKYNRRIFWLGRQLIRDEFVIETILQDTFLKLWEQREGIERPEHIYFFLRFVMKRECTYYYCRPRNNFYRNINRLEYYDNYQEYMHGYDPGKEDEHLIDQEADQKAFDRIKSVLPLLTSERKHLIELCLKYGFQYKAISEVMGTSITETSNEVKLAIQDIKNIINQGSTLQTKENPATAIKVQGKMTADQEKVLKLRCEKNYSFASIAAALHLSQKEVHSEFMAAYKLMKEKHQQQPQSA</sequence>
<dbReference type="SUPFAM" id="SSF88659">
    <property type="entry name" value="Sigma3 and sigma4 domains of RNA polymerase sigma factors"/>
    <property type="match status" value="1"/>
</dbReference>
<evidence type="ECO:0000256" key="2">
    <source>
        <dbReference type="ARBA" id="ARBA00023015"/>
    </source>
</evidence>
<accession>A0A1I4ZIM0</accession>
<dbReference type="InterPro" id="IPR013325">
    <property type="entry name" value="RNA_pol_sigma_r2"/>
</dbReference>
<evidence type="ECO:0000313" key="6">
    <source>
        <dbReference type="Proteomes" id="UP000199153"/>
    </source>
</evidence>
<organism evidence="5 6">
    <name type="scientific">Salegentibacter flavus</name>
    <dbReference type="NCBI Taxonomy" id="287099"/>
    <lineage>
        <taxon>Bacteria</taxon>
        <taxon>Pseudomonadati</taxon>
        <taxon>Bacteroidota</taxon>
        <taxon>Flavobacteriia</taxon>
        <taxon>Flavobacteriales</taxon>
        <taxon>Flavobacteriaceae</taxon>
        <taxon>Salegentibacter</taxon>
    </lineage>
</organism>
<keyword evidence="4" id="KW-0804">Transcription</keyword>
<protein>
    <submittedName>
        <fullName evidence="5">RNA polymerase sigma factor, sigma-70 family</fullName>
    </submittedName>
</protein>
<evidence type="ECO:0000256" key="4">
    <source>
        <dbReference type="ARBA" id="ARBA00023163"/>
    </source>
</evidence>
<dbReference type="AlphaFoldDB" id="A0A1I4ZIM0"/>
<keyword evidence="2" id="KW-0805">Transcription regulation</keyword>
<dbReference type="Proteomes" id="UP000199153">
    <property type="component" value="Unassembled WGS sequence"/>
</dbReference>
<dbReference type="SUPFAM" id="SSF88946">
    <property type="entry name" value="Sigma2 domain of RNA polymerase sigma factors"/>
    <property type="match status" value="1"/>
</dbReference>
<dbReference type="Gene3D" id="1.10.1740.10">
    <property type="match status" value="1"/>
</dbReference>
<name>A0A1I4ZIM0_9FLAO</name>
<reference evidence="5 6" key="1">
    <citation type="submission" date="2016-10" db="EMBL/GenBank/DDBJ databases">
        <authorList>
            <person name="de Groot N.N."/>
        </authorList>
    </citation>
    <scope>NUCLEOTIDE SEQUENCE [LARGE SCALE GENOMIC DNA]</scope>
    <source>
        <strain evidence="5 6">DSM 17794</strain>
    </source>
</reference>
<evidence type="ECO:0000313" key="5">
    <source>
        <dbReference type="EMBL" id="SFN49839.1"/>
    </source>
</evidence>
<dbReference type="STRING" id="287099.SAMN05660413_01351"/>
<dbReference type="InterPro" id="IPR039425">
    <property type="entry name" value="RNA_pol_sigma-70-like"/>
</dbReference>
<dbReference type="GO" id="GO:0016987">
    <property type="term" value="F:sigma factor activity"/>
    <property type="evidence" value="ECO:0007669"/>
    <property type="project" value="UniProtKB-KW"/>
</dbReference>
<dbReference type="GO" id="GO:0006352">
    <property type="term" value="P:DNA-templated transcription initiation"/>
    <property type="evidence" value="ECO:0007669"/>
    <property type="project" value="InterPro"/>
</dbReference>
<proteinExistence type="inferred from homology"/>
<gene>
    <name evidence="5" type="ORF">SAMN05660413_01351</name>
</gene>
<dbReference type="EMBL" id="FOVL01000006">
    <property type="protein sequence ID" value="SFN49839.1"/>
    <property type="molecule type" value="Genomic_DNA"/>
</dbReference>
<dbReference type="RefSeq" id="WP_093407478.1">
    <property type="nucleotide sequence ID" value="NZ_FOVL01000006.1"/>
</dbReference>
<dbReference type="PANTHER" id="PTHR43133">
    <property type="entry name" value="RNA POLYMERASE ECF-TYPE SIGMA FACTO"/>
    <property type="match status" value="1"/>
</dbReference>
<keyword evidence="3" id="KW-0731">Sigma factor</keyword>
<evidence type="ECO:0000256" key="3">
    <source>
        <dbReference type="ARBA" id="ARBA00023082"/>
    </source>
</evidence>
<keyword evidence="6" id="KW-1185">Reference proteome</keyword>
<dbReference type="OrthoDB" id="759001at2"/>